<gene>
    <name evidence="2" type="ORF">GCM10008957_12830</name>
</gene>
<dbReference type="AlphaFoldDB" id="A0A918C0Q1"/>
<dbReference type="InterPro" id="IPR037883">
    <property type="entry name" value="Knr4/Smi1-like_sf"/>
</dbReference>
<keyword evidence="3" id="KW-1185">Reference proteome</keyword>
<protein>
    <recommendedName>
        <fullName evidence="1">Knr4/Smi1-like domain-containing protein</fullName>
    </recommendedName>
</protein>
<dbReference type="SUPFAM" id="SSF160631">
    <property type="entry name" value="SMI1/KNR4-like"/>
    <property type="match status" value="1"/>
</dbReference>
<feature type="domain" description="Knr4/Smi1-like" evidence="1">
    <location>
        <begin position="17"/>
        <end position="150"/>
    </location>
</feature>
<reference evidence="2" key="1">
    <citation type="journal article" date="2014" name="Int. J. Syst. Evol. Microbiol.">
        <title>Complete genome sequence of Corynebacterium casei LMG S-19264T (=DSM 44701T), isolated from a smear-ripened cheese.</title>
        <authorList>
            <consortium name="US DOE Joint Genome Institute (JGI-PGF)"/>
            <person name="Walter F."/>
            <person name="Albersmeier A."/>
            <person name="Kalinowski J."/>
            <person name="Ruckert C."/>
        </authorList>
    </citation>
    <scope>NUCLEOTIDE SEQUENCE</scope>
    <source>
        <strain evidence="2">JCM 31311</strain>
    </source>
</reference>
<dbReference type="Proteomes" id="UP000603865">
    <property type="component" value="Unassembled WGS sequence"/>
</dbReference>
<evidence type="ECO:0000313" key="2">
    <source>
        <dbReference type="EMBL" id="GGR01287.1"/>
    </source>
</evidence>
<reference evidence="2" key="2">
    <citation type="submission" date="2020-09" db="EMBL/GenBank/DDBJ databases">
        <authorList>
            <person name="Sun Q."/>
            <person name="Ohkuma M."/>
        </authorList>
    </citation>
    <scope>NUCLEOTIDE SEQUENCE</scope>
    <source>
        <strain evidence="2">JCM 31311</strain>
    </source>
</reference>
<evidence type="ECO:0000313" key="3">
    <source>
        <dbReference type="Proteomes" id="UP000603865"/>
    </source>
</evidence>
<dbReference type="RefSeq" id="WP_189088676.1">
    <property type="nucleotide sequence ID" value="NZ_BMQL01000004.1"/>
</dbReference>
<dbReference type="Gene3D" id="3.40.1580.10">
    <property type="entry name" value="SMI1/KNR4-like"/>
    <property type="match status" value="1"/>
</dbReference>
<comment type="caution">
    <text evidence="2">The sequence shown here is derived from an EMBL/GenBank/DDBJ whole genome shotgun (WGS) entry which is preliminary data.</text>
</comment>
<dbReference type="Pfam" id="PF09346">
    <property type="entry name" value="SMI1_KNR4"/>
    <property type="match status" value="1"/>
</dbReference>
<organism evidence="2 3">
    <name type="scientific">Deinococcus ruber</name>
    <dbReference type="NCBI Taxonomy" id="1848197"/>
    <lineage>
        <taxon>Bacteria</taxon>
        <taxon>Thermotogati</taxon>
        <taxon>Deinococcota</taxon>
        <taxon>Deinococci</taxon>
        <taxon>Deinococcales</taxon>
        <taxon>Deinococcaceae</taxon>
        <taxon>Deinococcus</taxon>
    </lineage>
</organism>
<accession>A0A918C0Q1</accession>
<proteinExistence type="predicted"/>
<name>A0A918C0Q1_9DEIO</name>
<dbReference type="SMART" id="SM00860">
    <property type="entry name" value="SMI1_KNR4"/>
    <property type="match status" value="1"/>
</dbReference>
<dbReference type="InterPro" id="IPR018958">
    <property type="entry name" value="Knr4/Smi1-like_dom"/>
</dbReference>
<evidence type="ECO:0000259" key="1">
    <source>
        <dbReference type="SMART" id="SM00860"/>
    </source>
</evidence>
<sequence length="154" mass="17787">MLFFEKLRIEPLVFSEEIDEAGIVDFENTVKLRLPPEYREFLLLQNGGLLLGMVIRFTQPELQPTLPEHWLGISQNGIQQRLDGFREFIGEKNIPFCVDPGGNFFCMHVLNDQVQGIFYFDYDDMHDTDAGYPVLPSYKVCDSFSEFVDLISPL</sequence>
<dbReference type="EMBL" id="BMQL01000004">
    <property type="protein sequence ID" value="GGR01287.1"/>
    <property type="molecule type" value="Genomic_DNA"/>
</dbReference>